<comment type="caution">
    <text evidence="1">The sequence shown here is derived from an EMBL/GenBank/DDBJ whole genome shotgun (WGS) entry which is preliminary data.</text>
</comment>
<dbReference type="EMBL" id="JAQMHB010000001">
    <property type="protein sequence ID" value="MDS9991298.1"/>
    <property type="molecule type" value="Genomic_DNA"/>
</dbReference>
<name>A0ABU2I0W1_9XANT</name>
<protein>
    <submittedName>
        <fullName evidence="1">Uncharacterized protein</fullName>
    </submittedName>
</protein>
<gene>
    <name evidence="1" type="ORF">PNQ69_00800</name>
</gene>
<dbReference type="Proteomes" id="UP001260534">
    <property type="component" value="Unassembled WGS sequence"/>
</dbReference>
<evidence type="ECO:0000313" key="1">
    <source>
        <dbReference type="EMBL" id="MDS9991298.1"/>
    </source>
</evidence>
<dbReference type="RefSeq" id="WP_311163239.1">
    <property type="nucleotide sequence ID" value="NZ_JAGHXG010000005.1"/>
</dbReference>
<keyword evidence="2" id="KW-1185">Reference proteome</keyword>
<reference evidence="1 2" key="1">
    <citation type="submission" date="2023-01" db="EMBL/GenBank/DDBJ databases">
        <title>Xanthomonas hawaiianensis sp. nov. isolated from Araceae family in Hawaii.</title>
        <authorList>
            <person name="Chunag S.-C."/>
            <person name="Dobhal S."/>
            <person name="Alvarez A."/>
            <person name="Arif M."/>
        </authorList>
    </citation>
    <scope>NUCLEOTIDE SEQUENCE [LARGE SCALE GENOMIC DNA]</scope>
    <source>
        <strain evidence="1 2">A2111</strain>
    </source>
</reference>
<organism evidence="1 2">
    <name type="scientific">Xanthomonas hawaiiensis</name>
    <dbReference type="NCBI Taxonomy" id="3003247"/>
    <lineage>
        <taxon>Bacteria</taxon>
        <taxon>Pseudomonadati</taxon>
        <taxon>Pseudomonadota</taxon>
        <taxon>Gammaproteobacteria</taxon>
        <taxon>Lysobacterales</taxon>
        <taxon>Lysobacteraceae</taxon>
        <taxon>Xanthomonas</taxon>
    </lineage>
</organism>
<proteinExistence type="predicted"/>
<sequence length="176" mass="17982">MPAPPWPVFMQSRPTDADRSRHALRLPLGLLLLAVWSVWAVAHLVAFAIPPPTDSAEAIRARLLAFAPAAVSAGHAVAFELRVAGCACAAAATTSLPGIRSVDLRDRAAPPTLPYALIVFDAQSRLIYAGPAQLAGCGSSIAAAALIPRLLATGGGSPLISPASCGCPTDSKESLA</sequence>
<evidence type="ECO:0000313" key="2">
    <source>
        <dbReference type="Proteomes" id="UP001260534"/>
    </source>
</evidence>
<accession>A0ABU2I0W1</accession>